<comment type="caution">
    <text evidence="3">The sequence shown here is derived from an EMBL/GenBank/DDBJ whole genome shotgun (WGS) entry which is preliminary data.</text>
</comment>
<dbReference type="CDD" id="cd07012">
    <property type="entry name" value="PBP2_Bug_TTT"/>
    <property type="match status" value="1"/>
</dbReference>
<accession>A0ABT8S569</accession>
<dbReference type="Pfam" id="PF03401">
    <property type="entry name" value="TctC"/>
    <property type="match status" value="1"/>
</dbReference>
<proteinExistence type="inferred from homology"/>
<evidence type="ECO:0000313" key="3">
    <source>
        <dbReference type="EMBL" id="MDO1534059.1"/>
    </source>
</evidence>
<dbReference type="InterPro" id="IPR042100">
    <property type="entry name" value="Bug_dom1"/>
</dbReference>
<dbReference type="Proteomes" id="UP001169027">
    <property type="component" value="Unassembled WGS sequence"/>
</dbReference>
<dbReference type="PIRSF" id="PIRSF017082">
    <property type="entry name" value="YflP"/>
    <property type="match status" value="1"/>
</dbReference>
<organism evidence="3 4">
    <name type="scientific">Variovorax ginsengisoli</name>
    <dbReference type="NCBI Taxonomy" id="363844"/>
    <lineage>
        <taxon>Bacteria</taxon>
        <taxon>Pseudomonadati</taxon>
        <taxon>Pseudomonadota</taxon>
        <taxon>Betaproteobacteria</taxon>
        <taxon>Burkholderiales</taxon>
        <taxon>Comamonadaceae</taxon>
        <taxon>Variovorax</taxon>
    </lineage>
</organism>
<dbReference type="Gene3D" id="3.40.190.150">
    <property type="entry name" value="Bordetella uptake gene, domain 1"/>
    <property type="match status" value="1"/>
</dbReference>
<evidence type="ECO:0000256" key="1">
    <source>
        <dbReference type="ARBA" id="ARBA00006987"/>
    </source>
</evidence>
<dbReference type="PANTHER" id="PTHR42928">
    <property type="entry name" value="TRICARBOXYLATE-BINDING PROTEIN"/>
    <property type="match status" value="1"/>
</dbReference>
<feature type="region of interest" description="Disordered" evidence="2">
    <location>
        <begin position="1"/>
        <end position="25"/>
    </location>
</feature>
<dbReference type="InterPro" id="IPR005064">
    <property type="entry name" value="BUG"/>
</dbReference>
<gene>
    <name evidence="3" type="ORF">Q2T77_17365</name>
</gene>
<dbReference type="SUPFAM" id="SSF53850">
    <property type="entry name" value="Periplasmic binding protein-like II"/>
    <property type="match status" value="1"/>
</dbReference>
<comment type="similarity">
    <text evidence="1">Belongs to the UPF0065 (bug) family.</text>
</comment>
<name>A0ABT8S569_9BURK</name>
<evidence type="ECO:0000256" key="2">
    <source>
        <dbReference type="SAM" id="MobiDB-lite"/>
    </source>
</evidence>
<reference evidence="3" key="1">
    <citation type="submission" date="2023-06" db="EMBL/GenBank/DDBJ databases">
        <authorList>
            <person name="Jiang Y."/>
            <person name="Liu Q."/>
        </authorList>
    </citation>
    <scope>NUCLEOTIDE SEQUENCE</scope>
    <source>
        <strain evidence="3">CGMCC 1.12090</strain>
    </source>
</reference>
<dbReference type="PANTHER" id="PTHR42928:SF5">
    <property type="entry name" value="BLR1237 PROTEIN"/>
    <property type="match status" value="1"/>
</dbReference>
<protein>
    <submittedName>
        <fullName evidence="3">Tripartite tricarboxylate transporter substrate binding protein</fullName>
    </submittedName>
</protein>
<dbReference type="Gene3D" id="3.40.190.10">
    <property type="entry name" value="Periplasmic binding protein-like II"/>
    <property type="match status" value="1"/>
</dbReference>
<sequence length="347" mass="37035">MALNRVHGLATHHFHPNPKQKETHLQIPRRPLLACLATLGILATTSVFAQQVAYPHRPIELVVPYQAGGGADVMARAYATAVAKFLPQSVVVVNKAGAAGVIGWTDVINAKPDGYKVALTTVEITFLQYLGLAKFNHESLIPIAKLNADPAVVVVRADAPYNTIEEFLVASRSPGANVRVGNAGQGSMWHLAAAALADKGRTKFNYIPYAGGAPAILSLLGGHIDAVIASSPEVAPNVLGGKLKALGVMSEKRIKGFENVPTLRERNIDLVLGTWRGLAVPKGTPPEVVNVLMAATAKAMQEPSLREVMEKQYFTTDTYEDAATFRASMARESTSIKAIASKIDMSN</sequence>
<evidence type="ECO:0000313" key="4">
    <source>
        <dbReference type="Proteomes" id="UP001169027"/>
    </source>
</evidence>
<dbReference type="EMBL" id="JAUKVY010000012">
    <property type="protein sequence ID" value="MDO1534059.1"/>
    <property type="molecule type" value="Genomic_DNA"/>
</dbReference>
<keyword evidence="4" id="KW-1185">Reference proteome</keyword>